<name>A0A1I1VZ55_PSEOC</name>
<feature type="domain" description="NADP-dependent oxidoreductase" evidence="2">
    <location>
        <begin position="16"/>
        <end position="310"/>
    </location>
</feature>
<dbReference type="InterPro" id="IPR023210">
    <property type="entry name" value="NADP_OxRdtase_dom"/>
</dbReference>
<sequence>MKTRQLGHNGPQVSAIGLGCMGMSDFYTADRDDRESIATIHHALERGLNFLDTADMYGPHTNEQLLGRALAGRRQQAFVASKFGILRDAKDPHKRGVSGHPDYVRQSIEGSLKRLGTDYLDLYYQHRIDPAVPIEETVGALAELVAQGKIRHIGLSEVAPATLRRAHAVHPITAVQTEYSLWTRDPEENGVLATCRELGIAFVPYSPLGRGFLTGALQSPDDFEADDFRRHNPRFQGENFARNLQLVAKVQSMAADKGISAAQLALAWVLAKDEDIVPIPGTKRRRYLDENLAALEIELSMNEVAALDDIFPAKAVAGERYTPGSMQTLNL</sequence>
<keyword evidence="1" id="KW-0560">Oxidoreductase</keyword>
<dbReference type="EMBL" id="FOMO01000005">
    <property type="protein sequence ID" value="SFD88222.1"/>
    <property type="molecule type" value="Genomic_DNA"/>
</dbReference>
<dbReference type="Pfam" id="PF00248">
    <property type="entry name" value="Aldo_ket_red"/>
    <property type="match status" value="1"/>
</dbReference>
<dbReference type="CDD" id="cd19076">
    <property type="entry name" value="AKR_AKR13A_13D"/>
    <property type="match status" value="1"/>
</dbReference>
<reference evidence="4" key="1">
    <citation type="submission" date="2016-10" db="EMBL/GenBank/DDBJ databases">
        <authorList>
            <person name="Varghese N."/>
            <person name="Submissions S."/>
        </authorList>
    </citation>
    <scope>NUCLEOTIDE SEQUENCE [LARGE SCALE GENOMIC DNA]</scope>
    <source>
        <strain evidence="4">JCM 2783</strain>
    </source>
</reference>
<evidence type="ECO:0000256" key="1">
    <source>
        <dbReference type="ARBA" id="ARBA00023002"/>
    </source>
</evidence>
<evidence type="ECO:0000259" key="2">
    <source>
        <dbReference type="Pfam" id="PF00248"/>
    </source>
</evidence>
<evidence type="ECO:0000313" key="3">
    <source>
        <dbReference type="EMBL" id="SFD88222.1"/>
    </source>
</evidence>
<dbReference type="Proteomes" id="UP000243950">
    <property type="component" value="Unassembled WGS sequence"/>
</dbReference>
<dbReference type="InterPro" id="IPR036812">
    <property type="entry name" value="NAD(P)_OxRdtase_dom_sf"/>
</dbReference>
<dbReference type="PROSITE" id="PS51257">
    <property type="entry name" value="PROKAR_LIPOPROTEIN"/>
    <property type="match status" value="1"/>
</dbReference>
<gene>
    <name evidence="3" type="ORF">SAMN05216372_10590</name>
</gene>
<organism evidence="3 4">
    <name type="scientific">Pseudomonas straminea</name>
    <dbReference type="NCBI Taxonomy" id="47882"/>
    <lineage>
        <taxon>Bacteria</taxon>
        <taxon>Pseudomonadati</taxon>
        <taxon>Pseudomonadota</taxon>
        <taxon>Gammaproteobacteria</taxon>
        <taxon>Pseudomonadales</taxon>
        <taxon>Pseudomonadaceae</taxon>
        <taxon>Phytopseudomonas</taxon>
    </lineage>
</organism>
<dbReference type="GO" id="GO:0016491">
    <property type="term" value="F:oxidoreductase activity"/>
    <property type="evidence" value="ECO:0007669"/>
    <property type="project" value="UniProtKB-KW"/>
</dbReference>
<keyword evidence="4" id="KW-1185">Reference proteome</keyword>
<dbReference type="Gene3D" id="3.20.20.100">
    <property type="entry name" value="NADP-dependent oxidoreductase domain"/>
    <property type="match status" value="1"/>
</dbReference>
<dbReference type="PANTHER" id="PTHR43625">
    <property type="entry name" value="AFLATOXIN B1 ALDEHYDE REDUCTASE"/>
    <property type="match status" value="1"/>
</dbReference>
<accession>A0A1I1VZ55</accession>
<dbReference type="GO" id="GO:0005737">
    <property type="term" value="C:cytoplasm"/>
    <property type="evidence" value="ECO:0007669"/>
    <property type="project" value="TreeGrafter"/>
</dbReference>
<evidence type="ECO:0000313" key="4">
    <source>
        <dbReference type="Proteomes" id="UP000243950"/>
    </source>
</evidence>
<dbReference type="PANTHER" id="PTHR43625:SF40">
    <property type="entry name" value="ALDO-KETO REDUCTASE YAKC [NADP(+)]"/>
    <property type="match status" value="1"/>
</dbReference>
<dbReference type="SUPFAM" id="SSF51430">
    <property type="entry name" value="NAD(P)-linked oxidoreductase"/>
    <property type="match status" value="1"/>
</dbReference>
<proteinExistence type="predicted"/>
<protein>
    <submittedName>
        <fullName evidence="3">Predicted oxidoreductase</fullName>
    </submittedName>
</protein>
<dbReference type="InterPro" id="IPR050791">
    <property type="entry name" value="Aldo-Keto_reductase"/>
</dbReference>
<dbReference type="RefSeq" id="WP_093504431.1">
    <property type="nucleotide sequence ID" value="NZ_BSSG01000005.1"/>
</dbReference>
<dbReference type="AlphaFoldDB" id="A0A1I1VZ55"/>